<reference evidence="1 2" key="1">
    <citation type="journal article" date="2019" name="Commun. Biol.">
        <title>The bagworm genome reveals a unique fibroin gene that provides high tensile strength.</title>
        <authorList>
            <person name="Kono N."/>
            <person name="Nakamura H."/>
            <person name="Ohtoshi R."/>
            <person name="Tomita M."/>
            <person name="Numata K."/>
            <person name="Arakawa K."/>
        </authorList>
    </citation>
    <scope>NUCLEOTIDE SEQUENCE [LARGE SCALE GENOMIC DNA]</scope>
</reference>
<protein>
    <submittedName>
        <fullName evidence="1">Uncharacterized protein</fullName>
    </submittedName>
</protein>
<evidence type="ECO:0000313" key="1">
    <source>
        <dbReference type="EMBL" id="GBP25983.1"/>
    </source>
</evidence>
<keyword evidence="2" id="KW-1185">Reference proteome</keyword>
<organism evidence="1 2">
    <name type="scientific">Eumeta variegata</name>
    <name type="common">Bagworm moth</name>
    <name type="synonym">Eumeta japonica</name>
    <dbReference type="NCBI Taxonomy" id="151549"/>
    <lineage>
        <taxon>Eukaryota</taxon>
        <taxon>Metazoa</taxon>
        <taxon>Ecdysozoa</taxon>
        <taxon>Arthropoda</taxon>
        <taxon>Hexapoda</taxon>
        <taxon>Insecta</taxon>
        <taxon>Pterygota</taxon>
        <taxon>Neoptera</taxon>
        <taxon>Endopterygota</taxon>
        <taxon>Lepidoptera</taxon>
        <taxon>Glossata</taxon>
        <taxon>Ditrysia</taxon>
        <taxon>Tineoidea</taxon>
        <taxon>Psychidae</taxon>
        <taxon>Oiketicinae</taxon>
        <taxon>Eumeta</taxon>
    </lineage>
</organism>
<sequence length="93" mass="10688">MTTRLTTFTAVREEFLVHPVGTVKDYDSLCDAFIDIFDDDIMKARYLKCRGFDCLGTECLTRNNILEDVKKIKKNWEKGKIIARHSGDVMVLA</sequence>
<name>A0A4C1UHM3_EUMVA</name>
<evidence type="ECO:0000313" key="2">
    <source>
        <dbReference type="Proteomes" id="UP000299102"/>
    </source>
</evidence>
<dbReference type="EMBL" id="BGZK01000174">
    <property type="protein sequence ID" value="GBP25983.1"/>
    <property type="molecule type" value="Genomic_DNA"/>
</dbReference>
<gene>
    <name evidence="1" type="ORF">EVAR_84542_1</name>
</gene>
<comment type="caution">
    <text evidence="1">The sequence shown here is derived from an EMBL/GenBank/DDBJ whole genome shotgun (WGS) entry which is preliminary data.</text>
</comment>
<dbReference type="AlphaFoldDB" id="A0A4C1UHM3"/>
<proteinExistence type="predicted"/>
<dbReference type="Proteomes" id="UP000299102">
    <property type="component" value="Unassembled WGS sequence"/>
</dbReference>
<accession>A0A4C1UHM3</accession>
<dbReference type="OrthoDB" id="75807at2759"/>